<dbReference type="InterPro" id="IPR025676">
    <property type="entry name" value="Clr5_dom"/>
</dbReference>
<feature type="region of interest" description="Disordered" evidence="1">
    <location>
        <begin position="82"/>
        <end position="102"/>
    </location>
</feature>
<feature type="domain" description="Clr5" evidence="2">
    <location>
        <begin position="15"/>
        <end position="67"/>
    </location>
</feature>
<name>A0ABR4CNZ7_9HELO</name>
<protein>
    <recommendedName>
        <fullName evidence="2">Clr5 domain-containing protein</fullName>
    </recommendedName>
</protein>
<reference evidence="3 4" key="1">
    <citation type="journal article" date="2024" name="Commun. Biol.">
        <title>Comparative genomic analysis of thermophilic fungi reveals convergent evolutionary adaptations and gene losses.</title>
        <authorList>
            <person name="Steindorff A.S."/>
            <person name="Aguilar-Pontes M.V."/>
            <person name="Robinson A.J."/>
            <person name="Andreopoulos B."/>
            <person name="LaButti K."/>
            <person name="Kuo A."/>
            <person name="Mondo S."/>
            <person name="Riley R."/>
            <person name="Otillar R."/>
            <person name="Haridas S."/>
            <person name="Lipzen A."/>
            <person name="Grimwood J."/>
            <person name="Schmutz J."/>
            <person name="Clum A."/>
            <person name="Reid I.D."/>
            <person name="Moisan M.C."/>
            <person name="Butler G."/>
            <person name="Nguyen T.T.M."/>
            <person name="Dewar K."/>
            <person name="Conant G."/>
            <person name="Drula E."/>
            <person name="Henrissat B."/>
            <person name="Hansel C."/>
            <person name="Singer S."/>
            <person name="Hutchinson M.I."/>
            <person name="de Vries R.P."/>
            <person name="Natvig D.O."/>
            <person name="Powell A.J."/>
            <person name="Tsang A."/>
            <person name="Grigoriev I.V."/>
        </authorList>
    </citation>
    <scope>NUCLEOTIDE SEQUENCE [LARGE SCALE GENOMIC DNA]</scope>
    <source>
        <strain evidence="3 4">CBS 494.80</strain>
    </source>
</reference>
<feature type="compositionally biased region" description="Basic and acidic residues" evidence="1">
    <location>
        <begin position="92"/>
        <end position="102"/>
    </location>
</feature>
<sequence>MAEGDSPFAARGMKPKDWEDIKSEVYRLYIEEDQTMVLVRAELQATHGFRACLWKWKRMVKRWNYTKNRTASTSHAISAPIAQNAWKRKRTPSSEKRLDNTEKRIRVGVAHSLGSDLPENVRSYPPIPGYEGGSSDKETSRKPSVFRSTSINIPGSSLGHAWSVFSRQWETEPCRSYNVDLPDEAQISLIGEIDGWLSDEHQPWSCQHLSHQLNHHDDNSTEDHDPFDIVREFELPFEEYNARPEILNSTPQPRYLCQNPGYTAPALDVRFVLAEVFTETGKYDKAEEYCRNLIATDSQEDVAVLLGTILDRTGRLELLATWLFTALANFILDWTKFSFEQNHRLYCQIYGIFEILFRSLDHDWDSLSETLREIITILKDLYSV</sequence>
<dbReference type="Proteomes" id="UP001595075">
    <property type="component" value="Unassembled WGS sequence"/>
</dbReference>
<accession>A0ABR4CNZ7</accession>
<feature type="region of interest" description="Disordered" evidence="1">
    <location>
        <begin position="116"/>
        <end position="149"/>
    </location>
</feature>
<evidence type="ECO:0000259" key="2">
    <source>
        <dbReference type="Pfam" id="PF14420"/>
    </source>
</evidence>
<dbReference type="EMBL" id="JAZHXI010000005">
    <property type="protein sequence ID" value="KAL2071048.1"/>
    <property type="molecule type" value="Genomic_DNA"/>
</dbReference>
<proteinExistence type="predicted"/>
<comment type="caution">
    <text evidence="3">The sequence shown here is derived from an EMBL/GenBank/DDBJ whole genome shotgun (WGS) entry which is preliminary data.</text>
</comment>
<dbReference type="Pfam" id="PF14420">
    <property type="entry name" value="Clr5"/>
    <property type="match status" value="1"/>
</dbReference>
<organism evidence="3 4">
    <name type="scientific">Oculimacula yallundae</name>
    <dbReference type="NCBI Taxonomy" id="86028"/>
    <lineage>
        <taxon>Eukaryota</taxon>
        <taxon>Fungi</taxon>
        <taxon>Dikarya</taxon>
        <taxon>Ascomycota</taxon>
        <taxon>Pezizomycotina</taxon>
        <taxon>Leotiomycetes</taxon>
        <taxon>Helotiales</taxon>
        <taxon>Ploettnerulaceae</taxon>
        <taxon>Oculimacula</taxon>
    </lineage>
</organism>
<dbReference type="PANTHER" id="PTHR38788">
    <property type="entry name" value="CLR5 DOMAIN-CONTAINING PROTEIN"/>
    <property type="match status" value="1"/>
</dbReference>
<gene>
    <name evidence="3" type="ORF">VTL71DRAFT_12283</name>
</gene>
<evidence type="ECO:0000313" key="4">
    <source>
        <dbReference type="Proteomes" id="UP001595075"/>
    </source>
</evidence>
<dbReference type="PANTHER" id="PTHR38788:SF3">
    <property type="entry name" value="CLR5 DOMAIN-CONTAINING PROTEIN"/>
    <property type="match status" value="1"/>
</dbReference>
<evidence type="ECO:0000256" key="1">
    <source>
        <dbReference type="SAM" id="MobiDB-lite"/>
    </source>
</evidence>
<keyword evidence="4" id="KW-1185">Reference proteome</keyword>
<evidence type="ECO:0000313" key="3">
    <source>
        <dbReference type="EMBL" id="KAL2071048.1"/>
    </source>
</evidence>